<dbReference type="InterPro" id="IPR044996">
    <property type="entry name" value="COQ10-like"/>
</dbReference>
<dbReference type="GO" id="GO:0140104">
    <property type="term" value="F:molecular carrier activity"/>
    <property type="evidence" value="ECO:0007669"/>
    <property type="project" value="EnsemblFungi"/>
</dbReference>
<dbReference type="Gene3D" id="3.30.530.20">
    <property type="match status" value="1"/>
</dbReference>
<comment type="subunit">
    <text evidence="2">Interacts with coenzyme Q.</text>
</comment>
<evidence type="ECO:0000256" key="2">
    <source>
        <dbReference type="ARBA" id="ARBA00011814"/>
    </source>
</evidence>
<reference evidence="6" key="1">
    <citation type="submission" date="2016-05" db="EMBL/GenBank/DDBJ databases">
        <title>Comparative genomics of biotechnologically important yeasts.</title>
        <authorList>
            <consortium name="DOE Joint Genome Institute"/>
            <person name="Riley R."/>
            <person name="Haridas S."/>
            <person name="Wolfe K.H."/>
            <person name="Lopes M.R."/>
            <person name="Hittinger C.T."/>
            <person name="Goker M."/>
            <person name="Salamov A."/>
            <person name="Wisecaver J."/>
            <person name="Long T.M."/>
            <person name="Aerts A.L."/>
            <person name="Barry K."/>
            <person name="Choi C."/>
            <person name="Clum A."/>
            <person name="Coughlan A.Y."/>
            <person name="Deshpande S."/>
            <person name="Douglass A.P."/>
            <person name="Hanson S.J."/>
            <person name="Klenk H.-P."/>
            <person name="Labutti K."/>
            <person name="Lapidus A."/>
            <person name="Lindquist E."/>
            <person name="Lipzen A."/>
            <person name="Meier-Kolthoff J.P."/>
            <person name="Ohm R.A."/>
            <person name="Otillar R.P."/>
            <person name="Pangilinan J."/>
            <person name="Peng Y."/>
            <person name="Rokas A."/>
            <person name="Rosa C.A."/>
            <person name="Scheuner C."/>
            <person name="Sibirny A.A."/>
            <person name="Slot J.C."/>
            <person name="Stielow J.B."/>
            <person name="Sun H."/>
            <person name="Kurtzman C.P."/>
            <person name="Blackwell M."/>
            <person name="Grigoriev I.V."/>
            <person name="Jeffries T.W."/>
        </authorList>
    </citation>
    <scope>NUCLEOTIDE SEQUENCE [LARGE SCALE GENOMIC DNA]</scope>
    <source>
        <strain evidence="6">NRRL Y-1933</strain>
    </source>
</reference>
<evidence type="ECO:0000259" key="4">
    <source>
        <dbReference type="Pfam" id="PF03364"/>
    </source>
</evidence>
<dbReference type="STRING" id="984485.A0A1E4RH62"/>
<dbReference type="GO" id="GO:0005743">
    <property type="term" value="C:mitochondrial inner membrane"/>
    <property type="evidence" value="ECO:0007669"/>
    <property type="project" value="EnsemblFungi"/>
</dbReference>
<comment type="function">
    <text evidence="3">Required for the function of coenzyme Q in the respiratory chain. May serve as a chaperone or may be involved in the transport of Q6 from its site of synthesis to the catalytic sites of the respiratory complexes.</text>
</comment>
<evidence type="ECO:0000256" key="1">
    <source>
        <dbReference type="ARBA" id="ARBA00006885"/>
    </source>
</evidence>
<keyword evidence="6" id="KW-1185">Reference proteome</keyword>
<dbReference type="AlphaFoldDB" id="A0A1E4RH62"/>
<name>A0A1E4RH62_9ASCO</name>
<protein>
    <recommendedName>
        <fullName evidence="4">Coenzyme Q-binding protein COQ10 START domain-containing protein</fullName>
    </recommendedName>
</protein>
<dbReference type="RefSeq" id="XP_020075674.1">
    <property type="nucleotide sequence ID" value="XM_020219784.1"/>
</dbReference>
<dbReference type="EMBL" id="KV454542">
    <property type="protein sequence ID" value="ODV66607.1"/>
    <property type="molecule type" value="Genomic_DNA"/>
</dbReference>
<dbReference type="InterPro" id="IPR023393">
    <property type="entry name" value="START-like_dom_sf"/>
</dbReference>
<dbReference type="Proteomes" id="UP000095085">
    <property type="component" value="Unassembled WGS sequence"/>
</dbReference>
<dbReference type="GO" id="GO:0048039">
    <property type="term" value="F:ubiquinone binding"/>
    <property type="evidence" value="ECO:0007669"/>
    <property type="project" value="EnsemblFungi"/>
</dbReference>
<dbReference type="OrthoDB" id="292693at2759"/>
<dbReference type="SUPFAM" id="SSF55961">
    <property type="entry name" value="Bet v1-like"/>
    <property type="match status" value="1"/>
</dbReference>
<dbReference type="GO" id="GO:0045333">
    <property type="term" value="P:cellular respiration"/>
    <property type="evidence" value="ECO:0007669"/>
    <property type="project" value="InterPro"/>
</dbReference>
<dbReference type="CDD" id="cd07813">
    <property type="entry name" value="COQ10p_like"/>
    <property type="match status" value="1"/>
</dbReference>
<dbReference type="PANTHER" id="PTHR12901:SF10">
    <property type="entry name" value="COENZYME Q-BINDING PROTEIN COQ10, MITOCHONDRIAL"/>
    <property type="match status" value="1"/>
</dbReference>
<accession>A0A1E4RH62</accession>
<comment type="similarity">
    <text evidence="1">Belongs to the COQ10 family.</text>
</comment>
<dbReference type="GO" id="GO:0006744">
    <property type="term" value="P:ubiquinone biosynthetic process"/>
    <property type="evidence" value="ECO:0007669"/>
    <property type="project" value="EnsemblFungi"/>
</dbReference>
<dbReference type="PANTHER" id="PTHR12901">
    <property type="entry name" value="SPERM PROTEIN HOMOLOG"/>
    <property type="match status" value="1"/>
</dbReference>
<evidence type="ECO:0000313" key="5">
    <source>
        <dbReference type="EMBL" id="ODV66607.1"/>
    </source>
</evidence>
<organism evidence="5 6">
    <name type="scientific">Hyphopichia burtonii NRRL Y-1933</name>
    <dbReference type="NCBI Taxonomy" id="984485"/>
    <lineage>
        <taxon>Eukaryota</taxon>
        <taxon>Fungi</taxon>
        <taxon>Dikarya</taxon>
        <taxon>Ascomycota</taxon>
        <taxon>Saccharomycotina</taxon>
        <taxon>Pichiomycetes</taxon>
        <taxon>Debaryomycetaceae</taxon>
        <taxon>Hyphopichia</taxon>
    </lineage>
</organism>
<dbReference type="Pfam" id="PF03364">
    <property type="entry name" value="Polyketide_cyc"/>
    <property type="match status" value="1"/>
</dbReference>
<feature type="domain" description="Coenzyme Q-binding protein COQ10 START" evidence="4">
    <location>
        <begin position="51"/>
        <end position="187"/>
    </location>
</feature>
<proteinExistence type="inferred from homology"/>
<sequence length="210" mass="24776">MVYRFRLLSPLRQMSGVSHGISRVFQRSFFNIPSPFENQNKLIEHKVKSKINATPEQMFEIVSDVSRYNEFVPFVEESFINKRDANTNLPSEAGLRVGWKQFDERFVCKLTCDDKIPKVIAESITVSLFDNLYTEWIFRKIPTLNVNQESNCEIELILKYKFKNPLYNTISSIFQEQVTQIMLKAFTNRATQLKLQKKFKDRQVNFNKIK</sequence>
<evidence type="ECO:0000313" key="6">
    <source>
        <dbReference type="Proteomes" id="UP000095085"/>
    </source>
</evidence>
<evidence type="ECO:0000256" key="3">
    <source>
        <dbReference type="ARBA" id="ARBA00024947"/>
    </source>
</evidence>
<dbReference type="InterPro" id="IPR005031">
    <property type="entry name" value="COQ10_START"/>
</dbReference>
<dbReference type="GeneID" id="30994334"/>
<gene>
    <name evidence="5" type="ORF">HYPBUDRAFT_141206</name>
</gene>